<sequence>MRNDFMSHFYYLSDLGEVALPSEKEIQELEEKESSELLIILDSCVCLDIITFVKHKKSAKVDKTKIFNLVRYVQKHKVNYTSIFALTELCYDRSTLEIIEDKLWDFKHKVDFVFGYPIKLLERYEFDFELNYDIRPRTSSMKGSIQPFSANLNLYYAGLLKIRELANDGLKKEYSEKNINLFIEWMKNELNVMLGLEFTLALEIFGGNTKLLSMISIGAKPEQVKKRLWGTAWDLFHARMSCNRTQISKMTGIRTHPIFITKDYALYKVMAPSVLHNVHFNSLNFKITHENNYPLHYSDLFMQNLNERLLELSVERVSEEPILDESRVISIIENLEANL</sequence>
<dbReference type="RefSeq" id="WP_144333103.1">
    <property type="nucleotide sequence ID" value="NZ_VLPL01000004.1"/>
</dbReference>
<dbReference type="Proteomes" id="UP000316008">
    <property type="component" value="Unassembled WGS sequence"/>
</dbReference>
<dbReference type="EMBL" id="VLPL01000004">
    <property type="protein sequence ID" value="TSJ44982.1"/>
    <property type="molecule type" value="Genomic_DNA"/>
</dbReference>
<gene>
    <name evidence="1" type="ORF">FO442_10320</name>
</gene>
<comment type="caution">
    <text evidence="1">The sequence shown here is derived from an EMBL/GenBank/DDBJ whole genome shotgun (WGS) entry which is preliminary data.</text>
</comment>
<organism evidence="1 2">
    <name type="scientific">Fluviicola chungangensis</name>
    <dbReference type="NCBI Taxonomy" id="2597671"/>
    <lineage>
        <taxon>Bacteria</taxon>
        <taxon>Pseudomonadati</taxon>
        <taxon>Bacteroidota</taxon>
        <taxon>Flavobacteriia</taxon>
        <taxon>Flavobacteriales</taxon>
        <taxon>Crocinitomicaceae</taxon>
        <taxon>Fluviicola</taxon>
    </lineage>
</organism>
<protein>
    <submittedName>
        <fullName evidence="1">Uncharacterized protein</fullName>
    </submittedName>
</protein>
<keyword evidence="2" id="KW-1185">Reference proteome</keyword>
<name>A0A556MYI8_9FLAO</name>
<dbReference type="AlphaFoldDB" id="A0A556MYI8"/>
<reference evidence="1 2" key="1">
    <citation type="submission" date="2019-07" db="EMBL/GenBank/DDBJ databases">
        <authorList>
            <person name="Huq M.A."/>
        </authorList>
    </citation>
    <scope>NUCLEOTIDE SEQUENCE [LARGE SCALE GENOMIC DNA]</scope>
    <source>
        <strain evidence="1 2">MAH-3</strain>
    </source>
</reference>
<dbReference type="OrthoDB" id="1234714at2"/>
<evidence type="ECO:0000313" key="2">
    <source>
        <dbReference type="Proteomes" id="UP000316008"/>
    </source>
</evidence>
<accession>A0A556MYI8</accession>
<evidence type="ECO:0000313" key="1">
    <source>
        <dbReference type="EMBL" id="TSJ44982.1"/>
    </source>
</evidence>
<proteinExistence type="predicted"/>